<dbReference type="SUPFAM" id="SSF50939">
    <property type="entry name" value="Sialidases"/>
    <property type="match status" value="1"/>
</dbReference>
<dbReference type="CDD" id="cd15482">
    <property type="entry name" value="Sialidase_non-viral"/>
    <property type="match status" value="1"/>
</dbReference>
<dbReference type="CDD" id="cd23399">
    <property type="entry name" value="beta-trefoil_ABD_ABFB"/>
    <property type="match status" value="1"/>
</dbReference>
<evidence type="ECO:0000313" key="4">
    <source>
        <dbReference type="Proteomes" id="UP001493487"/>
    </source>
</evidence>
<name>A0ABV1KKY8_9BACL</name>
<sequence length="669" mass="73693">MLRKSRLMLIMTLLLAMLTQLIAIPAAQAATTGSVVYSSATETEPYYARAVKLSDGSVLATFTRKFPVNTGWTGMQPFNFYRSTDNGQTWSYYSQIDPNSFGLDRNQQAMTTLYVLPQQVGAYPAGTLLFASSDWSAGTSYTIHVWRSTDNGATWQLHSHLAPQGGAGTHHTWEPEFAVASDGRLICYYSDERQAGYNQTISLEISSDGGLTWGNYSIIVGSTSDWNWRPGMPRVTRAKNGTYFMFYEHLGATPNFAVRFKTSADGINWGNPTTLGSVVGTKYYRASQAPEVAYVDDGSTYGRLYVRGMTDVVSSHNKMFTSNDNGATWSEIDAPLTVSGSNLNTVPGWSGTLLPLGDSLLLEVNTVKVGNRNEIRANVGQINGDSIIVSGAKYKLVNKNNNLVLDNAGGGSPAGTRAIQWTDLGLDTQWWQLTYRSNGYFRVMNVNNNLVLDDPNGATAPGTKVNQWTDNYLDTQRWKFDYVGNGYYTSKNEHSGLYLDNAGAGSPAGTQVILWTGNGLDTQQWKMVRVDIDIPENQFESLNIANTVIRHQSGRGKISPNPASYFADSEWKIVPGLANPAAVSLESVNFPGQFLRHRNGEIWMDANNNTTLFKNDATWYIRAGLANSAGVSFETYGFPGQYMRHMNGLLYITSITTALDQQDATFFVK</sequence>
<dbReference type="PANTHER" id="PTHR38792:SF3">
    <property type="entry name" value="BNR_ASP-BOX REPEAT DOMAIN PROTEIN (AFU_ORTHOLOGUE AFUA_7G06430)-RELATED"/>
    <property type="match status" value="1"/>
</dbReference>
<protein>
    <submittedName>
        <fullName evidence="3">AbfB domain-containing protein</fullName>
    </submittedName>
</protein>
<gene>
    <name evidence="3" type="ORF">QJS35_00255</name>
</gene>
<evidence type="ECO:0000256" key="1">
    <source>
        <dbReference type="SAM" id="SignalP"/>
    </source>
</evidence>
<dbReference type="Proteomes" id="UP001493487">
    <property type="component" value="Unassembled WGS sequence"/>
</dbReference>
<dbReference type="InterPro" id="IPR035992">
    <property type="entry name" value="Ricin_B-like_lectins"/>
</dbReference>
<keyword evidence="1" id="KW-0732">Signal</keyword>
<dbReference type="Pfam" id="PF13088">
    <property type="entry name" value="BNR_2"/>
    <property type="match status" value="1"/>
</dbReference>
<accession>A0ABV1KKY8</accession>
<reference evidence="3 4" key="1">
    <citation type="journal article" date="2023" name="Genome Announc.">
        <title>Pan-Genome Analyses of the Genus Cohnella and Proposal of the Novel Species Cohnella silvisoli sp. nov., Isolated from Forest Soil.</title>
        <authorList>
            <person name="Wang C."/>
            <person name="Mao L."/>
            <person name="Bao G."/>
            <person name="Zhu H."/>
        </authorList>
    </citation>
    <scope>NUCLEOTIDE SEQUENCE [LARGE SCALE GENOMIC DNA]</scope>
    <source>
        <strain evidence="3 4">NL03-T5-1</strain>
    </source>
</reference>
<dbReference type="InterPro" id="IPR011040">
    <property type="entry name" value="Sialidase"/>
</dbReference>
<dbReference type="Gene3D" id="2.80.10.50">
    <property type="match status" value="2"/>
</dbReference>
<keyword evidence="4" id="KW-1185">Reference proteome</keyword>
<dbReference type="SUPFAM" id="SSF50370">
    <property type="entry name" value="Ricin B-like lectins"/>
    <property type="match status" value="1"/>
</dbReference>
<dbReference type="Pfam" id="PF05270">
    <property type="entry name" value="AbfB"/>
    <property type="match status" value="1"/>
</dbReference>
<feature type="domain" description="Ricin B lectin" evidence="2">
    <location>
        <begin position="391"/>
        <end position="528"/>
    </location>
</feature>
<organism evidence="3 4">
    <name type="scientific">Cohnella silvisoli</name>
    <dbReference type="NCBI Taxonomy" id="2873699"/>
    <lineage>
        <taxon>Bacteria</taxon>
        <taxon>Bacillati</taxon>
        <taxon>Bacillota</taxon>
        <taxon>Bacilli</taxon>
        <taxon>Bacillales</taxon>
        <taxon>Paenibacillaceae</taxon>
        <taxon>Cohnella</taxon>
    </lineage>
</organism>
<dbReference type="PANTHER" id="PTHR38792">
    <property type="entry name" value="BNR/ASP-BOX REPEAT DOMAIN PROTEIN (AFU_ORTHOLOGUE AFUA_7G06430)-RELATED"/>
    <property type="match status" value="1"/>
</dbReference>
<dbReference type="CDD" id="cd00161">
    <property type="entry name" value="beta-trefoil_Ricin-like"/>
    <property type="match status" value="1"/>
</dbReference>
<feature type="signal peptide" evidence="1">
    <location>
        <begin position="1"/>
        <end position="29"/>
    </location>
</feature>
<dbReference type="PROSITE" id="PS50231">
    <property type="entry name" value="RICIN_B_LECTIN"/>
    <property type="match status" value="1"/>
</dbReference>
<feature type="chain" id="PRO_5045099481" evidence="1">
    <location>
        <begin position="30"/>
        <end position="669"/>
    </location>
</feature>
<proteinExistence type="predicted"/>
<dbReference type="InterPro" id="IPR007934">
    <property type="entry name" value="AbfB_ABD"/>
</dbReference>
<dbReference type="EMBL" id="JASKHM010000001">
    <property type="protein sequence ID" value="MEQ4480814.1"/>
    <property type="molecule type" value="Genomic_DNA"/>
</dbReference>
<dbReference type="Pfam" id="PF14200">
    <property type="entry name" value="RicinB_lectin_2"/>
    <property type="match status" value="2"/>
</dbReference>
<comment type="caution">
    <text evidence="3">The sequence shown here is derived from an EMBL/GenBank/DDBJ whole genome shotgun (WGS) entry which is preliminary data.</text>
</comment>
<evidence type="ECO:0000313" key="3">
    <source>
        <dbReference type="EMBL" id="MEQ4480814.1"/>
    </source>
</evidence>
<dbReference type="RefSeq" id="WP_232183367.1">
    <property type="nucleotide sequence ID" value="NZ_JAIOAP010000001.1"/>
</dbReference>
<dbReference type="InterPro" id="IPR036195">
    <property type="entry name" value="AbfB_ABD_sf"/>
</dbReference>
<dbReference type="InterPro" id="IPR000772">
    <property type="entry name" value="Ricin_B_lectin"/>
</dbReference>
<dbReference type="Gene3D" id="2.120.10.10">
    <property type="match status" value="1"/>
</dbReference>
<evidence type="ECO:0000259" key="2">
    <source>
        <dbReference type="SMART" id="SM00458"/>
    </source>
</evidence>
<dbReference type="SMART" id="SM00458">
    <property type="entry name" value="RICIN"/>
    <property type="match status" value="1"/>
</dbReference>
<dbReference type="SUPFAM" id="SSF110221">
    <property type="entry name" value="AbfB domain"/>
    <property type="match status" value="1"/>
</dbReference>
<dbReference type="InterPro" id="IPR036278">
    <property type="entry name" value="Sialidase_sf"/>
</dbReference>